<dbReference type="AlphaFoldDB" id="A0A1R2C3X4"/>
<evidence type="ECO:0000313" key="2">
    <source>
        <dbReference type="Proteomes" id="UP000187209"/>
    </source>
</evidence>
<keyword evidence="2" id="KW-1185">Reference proteome</keyword>
<accession>A0A1R2C3X4</accession>
<name>A0A1R2C3X4_9CILI</name>
<sequence length="160" mass="18621">MFRSVTPLNISTHKQKNRLSLNIDNRRHTKEELCLLDLSWRENPPDYTQECMNCYIKGQPLPKIPQNHMKKSSSKNYFELNKTYISKISEEKSKKKPLNLNLNKIVIAIASSTKKNSKTSYNFKALSPTDITHYRLVKRQANNQLKVNQSCNFLITGSKF</sequence>
<organism evidence="1 2">
    <name type="scientific">Stentor coeruleus</name>
    <dbReference type="NCBI Taxonomy" id="5963"/>
    <lineage>
        <taxon>Eukaryota</taxon>
        <taxon>Sar</taxon>
        <taxon>Alveolata</taxon>
        <taxon>Ciliophora</taxon>
        <taxon>Postciliodesmatophora</taxon>
        <taxon>Heterotrichea</taxon>
        <taxon>Heterotrichida</taxon>
        <taxon>Stentoridae</taxon>
        <taxon>Stentor</taxon>
    </lineage>
</organism>
<dbReference type="EMBL" id="MPUH01000295">
    <property type="protein sequence ID" value="OMJ83681.1"/>
    <property type="molecule type" value="Genomic_DNA"/>
</dbReference>
<comment type="caution">
    <text evidence="1">The sequence shown here is derived from an EMBL/GenBank/DDBJ whole genome shotgun (WGS) entry which is preliminary data.</text>
</comment>
<proteinExistence type="predicted"/>
<dbReference type="Proteomes" id="UP000187209">
    <property type="component" value="Unassembled WGS sequence"/>
</dbReference>
<evidence type="ECO:0000313" key="1">
    <source>
        <dbReference type="EMBL" id="OMJ83681.1"/>
    </source>
</evidence>
<reference evidence="1 2" key="1">
    <citation type="submission" date="2016-11" db="EMBL/GenBank/DDBJ databases">
        <title>The macronuclear genome of Stentor coeruleus: a giant cell with tiny introns.</title>
        <authorList>
            <person name="Slabodnick M."/>
            <person name="Ruby J.G."/>
            <person name="Reiff S.B."/>
            <person name="Swart E.C."/>
            <person name="Gosai S."/>
            <person name="Prabakaran S."/>
            <person name="Witkowska E."/>
            <person name="Larue G.E."/>
            <person name="Fisher S."/>
            <person name="Freeman R.M."/>
            <person name="Gunawardena J."/>
            <person name="Chu W."/>
            <person name="Stover N.A."/>
            <person name="Gregory B.D."/>
            <person name="Nowacki M."/>
            <person name="Derisi J."/>
            <person name="Roy S.W."/>
            <person name="Marshall W.F."/>
            <person name="Sood P."/>
        </authorList>
    </citation>
    <scope>NUCLEOTIDE SEQUENCE [LARGE SCALE GENOMIC DNA]</scope>
    <source>
        <strain evidence="1">WM001</strain>
    </source>
</reference>
<gene>
    <name evidence="1" type="ORF">SteCoe_15352</name>
</gene>
<protein>
    <submittedName>
        <fullName evidence="1">Uncharacterized protein</fullName>
    </submittedName>
</protein>